<evidence type="ECO:0000256" key="4">
    <source>
        <dbReference type="SAM" id="MobiDB-lite"/>
    </source>
</evidence>
<organism evidence="5 6">
    <name type="scientific">Patella caerulea</name>
    <name type="common">Rayed Mediterranean limpet</name>
    <dbReference type="NCBI Taxonomy" id="87958"/>
    <lineage>
        <taxon>Eukaryota</taxon>
        <taxon>Metazoa</taxon>
        <taxon>Spiralia</taxon>
        <taxon>Lophotrochozoa</taxon>
        <taxon>Mollusca</taxon>
        <taxon>Gastropoda</taxon>
        <taxon>Patellogastropoda</taxon>
        <taxon>Patelloidea</taxon>
        <taxon>Patellidae</taxon>
        <taxon>Patella</taxon>
    </lineage>
</organism>
<dbReference type="PANTHER" id="PTHR10938:SF0">
    <property type="entry name" value="TRANSLATION INITIATION FACTOR IF-3, MITOCHONDRIAL"/>
    <property type="match status" value="1"/>
</dbReference>
<dbReference type="Proteomes" id="UP001347796">
    <property type="component" value="Unassembled WGS sequence"/>
</dbReference>
<dbReference type="InterPro" id="IPR001288">
    <property type="entry name" value="Translation_initiation_fac_3"/>
</dbReference>
<comment type="similarity">
    <text evidence="1">Belongs to the IF-3 family.</text>
</comment>
<dbReference type="GO" id="GO:0070124">
    <property type="term" value="P:mitochondrial translational initiation"/>
    <property type="evidence" value="ECO:0007669"/>
    <property type="project" value="TreeGrafter"/>
</dbReference>
<dbReference type="GO" id="GO:0003743">
    <property type="term" value="F:translation initiation factor activity"/>
    <property type="evidence" value="ECO:0007669"/>
    <property type="project" value="UniProtKB-KW"/>
</dbReference>
<dbReference type="SUPFAM" id="SSF55200">
    <property type="entry name" value="Translation initiation factor IF3, C-terminal domain"/>
    <property type="match status" value="1"/>
</dbReference>
<dbReference type="PANTHER" id="PTHR10938">
    <property type="entry name" value="TRANSLATION INITIATION FACTOR IF-3"/>
    <property type="match status" value="1"/>
</dbReference>
<dbReference type="GO" id="GO:0032790">
    <property type="term" value="P:ribosome disassembly"/>
    <property type="evidence" value="ECO:0007669"/>
    <property type="project" value="TreeGrafter"/>
</dbReference>
<dbReference type="InterPro" id="IPR036788">
    <property type="entry name" value="T_IF-3_C_sf"/>
</dbReference>
<name>A0AAN8PD98_PATCE</name>
<evidence type="ECO:0000256" key="1">
    <source>
        <dbReference type="ARBA" id="ARBA00005439"/>
    </source>
</evidence>
<protein>
    <submittedName>
        <fullName evidence="5">Uncharacterized protein</fullName>
    </submittedName>
</protein>
<sequence>MSAPMMNRKCVLSLFISSLRQLQEVSLSKPYLNTTRLRLPPNIYIRNSLENPFIKHFKTTASNNLNIKYKFSKPVKRDPLETVQLFDGSDKLICKLTLGDAQKKAKKENMKLLDIGRNPDGVLSFKYLSGKDLYQEGMKLRKTKKSSKEKEMKVVDILWKIEDHDLNRKLDNAVESLKKGHPVKFNIKGKVRLAEEATHKLLLNELKKKVKNKIETLAFIDEASSEGATFRLVARPIEEVSSEEVSPVGVSPEEVSPEEVSPKDGK</sequence>
<evidence type="ECO:0000313" key="6">
    <source>
        <dbReference type="Proteomes" id="UP001347796"/>
    </source>
</evidence>
<comment type="caution">
    <text evidence="5">The sequence shown here is derived from an EMBL/GenBank/DDBJ whole genome shotgun (WGS) entry which is preliminary data.</text>
</comment>
<feature type="region of interest" description="Disordered" evidence="4">
    <location>
        <begin position="238"/>
        <end position="266"/>
    </location>
</feature>
<reference evidence="5 6" key="1">
    <citation type="submission" date="2024-01" db="EMBL/GenBank/DDBJ databases">
        <title>The genome of the rayed Mediterranean limpet Patella caerulea (Linnaeus, 1758).</title>
        <authorList>
            <person name="Anh-Thu Weber A."/>
            <person name="Halstead-Nussloch G."/>
        </authorList>
    </citation>
    <scope>NUCLEOTIDE SEQUENCE [LARGE SCALE GENOMIC DNA]</scope>
    <source>
        <strain evidence="5">AATW-2023a</strain>
        <tissue evidence="5">Whole specimen</tissue>
    </source>
</reference>
<keyword evidence="2" id="KW-0396">Initiation factor</keyword>
<evidence type="ECO:0000313" key="5">
    <source>
        <dbReference type="EMBL" id="KAK6173579.1"/>
    </source>
</evidence>
<accession>A0AAN8PD98</accession>
<dbReference type="EMBL" id="JAZGQO010000011">
    <property type="protein sequence ID" value="KAK6173579.1"/>
    <property type="molecule type" value="Genomic_DNA"/>
</dbReference>
<proteinExistence type="inferred from homology"/>
<gene>
    <name evidence="5" type="ORF">SNE40_017001</name>
</gene>
<evidence type="ECO:0000256" key="2">
    <source>
        <dbReference type="ARBA" id="ARBA00022540"/>
    </source>
</evidence>
<dbReference type="Gene3D" id="3.30.110.10">
    <property type="entry name" value="Translation initiation factor 3 (IF-3), C-terminal domain"/>
    <property type="match status" value="1"/>
</dbReference>
<dbReference type="AlphaFoldDB" id="A0AAN8PD98"/>
<feature type="compositionally biased region" description="Low complexity" evidence="4">
    <location>
        <begin position="243"/>
        <end position="254"/>
    </location>
</feature>
<dbReference type="GO" id="GO:0043022">
    <property type="term" value="F:ribosome binding"/>
    <property type="evidence" value="ECO:0007669"/>
    <property type="project" value="TreeGrafter"/>
</dbReference>
<keyword evidence="3" id="KW-0648">Protein biosynthesis</keyword>
<evidence type="ECO:0000256" key="3">
    <source>
        <dbReference type="ARBA" id="ARBA00022917"/>
    </source>
</evidence>
<keyword evidence="6" id="KW-1185">Reference proteome</keyword>
<dbReference type="GO" id="GO:0005739">
    <property type="term" value="C:mitochondrion"/>
    <property type="evidence" value="ECO:0007669"/>
    <property type="project" value="TreeGrafter"/>
</dbReference>